<evidence type="ECO:0000259" key="1">
    <source>
        <dbReference type="Pfam" id="PF04326"/>
    </source>
</evidence>
<gene>
    <name evidence="2" type="ORF">CH365_12940</name>
</gene>
<evidence type="ECO:0000313" key="2">
    <source>
        <dbReference type="EMBL" id="PJZ76295.1"/>
    </source>
</evidence>
<comment type="caution">
    <text evidence="2">The sequence shown here is derived from an EMBL/GenBank/DDBJ whole genome shotgun (WGS) entry which is preliminary data.</text>
</comment>
<proteinExistence type="predicted"/>
<feature type="domain" description="Schlafen AlbA-2" evidence="1">
    <location>
        <begin position="15"/>
        <end position="147"/>
    </location>
</feature>
<evidence type="ECO:0000313" key="3">
    <source>
        <dbReference type="Proteomes" id="UP000231843"/>
    </source>
</evidence>
<dbReference type="Proteomes" id="UP000231843">
    <property type="component" value="Unassembled WGS sequence"/>
</dbReference>
<dbReference type="AlphaFoldDB" id="A0A2M9ZW91"/>
<dbReference type="InterPro" id="IPR007421">
    <property type="entry name" value="Schlafen_AlbA_2_dom"/>
</dbReference>
<dbReference type="RefSeq" id="WP_100769002.1">
    <property type="nucleotide sequence ID" value="NZ_NPEA01000007.1"/>
</dbReference>
<keyword evidence="3" id="KW-1185">Reference proteome</keyword>
<dbReference type="Gene3D" id="3.30.950.30">
    <property type="entry name" value="Schlafen, AAA domain"/>
    <property type="match status" value="1"/>
</dbReference>
<name>A0A2M9ZW91_9LEPT</name>
<dbReference type="EMBL" id="NPEA01000007">
    <property type="protein sequence ID" value="PJZ76295.1"/>
    <property type="molecule type" value="Genomic_DNA"/>
</dbReference>
<dbReference type="InterPro" id="IPR038461">
    <property type="entry name" value="Schlafen_AlbA_2_dom_sf"/>
</dbReference>
<dbReference type="OrthoDB" id="3078165at2"/>
<accession>A0A2M9ZW91</accession>
<protein>
    <recommendedName>
        <fullName evidence="1">Schlafen AlbA-2 domain-containing protein</fullName>
    </recommendedName>
</protein>
<organism evidence="2 3">
    <name type="scientific">Leptospira neocaledonica</name>
    <dbReference type="NCBI Taxonomy" id="2023192"/>
    <lineage>
        <taxon>Bacteria</taxon>
        <taxon>Pseudomonadati</taxon>
        <taxon>Spirochaetota</taxon>
        <taxon>Spirochaetia</taxon>
        <taxon>Leptospirales</taxon>
        <taxon>Leptospiraceae</taxon>
        <taxon>Leptospira</taxon>
    </lineage>
</organism>
<sequence>MDKHLLSNIVKNPKESLSFEIKDWIDPDSDDGKAKIVRTILSLYNFNGGYLLIGFNNKTGRPNIDAVPPEVRILFNIDKIQGLIRKYSSESFEIEIEYPEVENKEFVLIIVPGGVQTPTATKAVLNENSKNSIKLNKVFIRSLESNNTPSTTEATWKDWGSIVEKCFDNREADIERFIRRHLSGIDGNKILDSLKESTWSSTRGTNSVYTFVESLLNNSAERFNLEVAERNLELPKHGSFEVAATINGEKKRYTVNQDFLNRILSANGRYSGWPFWVDSRSYIKEDNPYVLNNFWESLIIANSSLAHIEFWRISPEGEFYHRRALEDDMGNFPQSPEPFSALDFFIAIHRISECLLVLLDFASAFETQRDGLIEVMFRWSGIKNRMLSSWANPSRILFQNGISRQDEVISFIELPVDTAKTAITGFVYTVANKLFETFNGTSTSLQIIEEIVKEILSRKKNSSF</sequence>
<reference evidence="2 3" key="1">
    <citation type="submission" date="2017-07" db="EMBL/GenBank/DDBJ databases">
        <title>Leptospira spp. isolated from tropical soils.</title>
        <authorList>
            <person name="Thibeaux R."/>
            <person name="Iraola G."/>
            <person name="Ferres I."/>
            <person name="Bierque E."/>
            <person name="Girault D."/>
            <person name="Soupe-Gilbert M.-E."/>
            <person name="Picardeau M."/>
            <person name="Goarant C."/>
        </authorList>
    </citation>
    <scope>NUCLEOTIDE SEQUENCE [LARGE SCALE GENOMIC DNA]</scope>
    <source>
        <strain evidence="2 3">ES4-C-A1</strain>
    </source>
</reference>
<dbReference type="Pfam" id="PF04326">
    <property type="entry name" value="SLFN_AlbA_2"/>
    <property type="match status" value="1"/>
</dbReference>